<dbReference type="GO" id="GO:0005524">
    <property type="term" value="F:ATP binding"/>
    <property type="evidence" value="ECO:0007669"/>
    <property type="project" value="UniProtKB-UniRule"/>
</dbReference>
<dbReference type="NCBIfam" id="NF006830">
    <property type="entry name" value="PRK09355.1"/>
    <property type="match status" value="1"/>
</dbReference>
<evidence type="ECO:0000256" key="5">
    <source>
        <dbReference type="ARBA" id="ARBA00022723"/>
    </source>
</evidence>
<dbReference type="SUPFAM" id="SSF53613">
    <property type="entry name" value="Ribokinase-like"/>
    <property type="match status" value="1"/>
</dbReference>
<feature type="binding site" evidence="11">
    <location>
        <position position="202"/>
    </location>
    <ligand>
        <name>substrate</name>
    </ligand>
</feature>
<keyword evidence="10 11" id="KW-0784">Thiamine biosynthesis</keyword>
<evidence type="ECO:0000256" key="7">
    <source>
        <dbReference type="ARBA" id="ARBA00022777"/>
    </source>
</evidence>
<comment type="catalytic activity">
    <reaction evidence="1 11">
        <text>5-(2-hydroxyethyl)-4-methylthiazole + ATP = 4-methyl-5-(2-phosphooxyethyl)-thiazole + ADP + H(+)</text>
        <dbReference type="Rhea" id="RHEA:24212"/>
        <dbReference type="ChEBI" id="CHEBI:15378"/>
        <dbReference type="ChEBI" id="CHEBI:17957"/>
        <dbReference type="ChEBI" id="CHEBI:30616"/>
        <dbReference type="ChEBI" id="CHEBI:58296"/>
        <dbReference type="ChEBI" id="CHEBI:456216"/>
        <dbReference type="EC" id="2.7.1.50"/>
    </reaction>
</comment>
<keyword evidence="9 11" id="KW-0460">Magnesium</keyword>
<dbReference type="CDD" id="cd01170">
    <property type="entry name" value="THZ_kinase"/>
    <property type="match status" value="1"/>
</dbReference>
<evidence type="ECO:0000256" key="3">
    <source>
        <dbReference type="ARBA" id="ARBA00004868"/>
    </source>
</evidence>
<comment type="caution">
    <text evidence="12">The sequence shown here is derived from an EMBL/GenBank/DDBJ whole genome shotgun (WGS) entry which is preliminary data.</text>
</comment>
<dbReference type="InterPro" id="IPR000417">
    <property type="entry name" value="Hyethyz_kinase"/>
</dbReference>
<evidence type="ECO:0000256" key="8">
    <source>
        <dbReference type="ARBA" id="ARBA00022840"/>
    </source>
</evidence>
<comment type="cofactor">
    <cofactor evidence="2 11">
        <name>Mg(2+)</name>
        <dbReference type="ChEBI" id="CHEBI:18420"/>
    </cofactor>
</comment>
<evidence type="ECO:0000256" key="2">
    <source>
        <dbReference type="ARBA" id="ARBA00001946"/>
    </source>
</evidence>
<dbReference type="GO" id="GO:0000287">
    <property type="term" value="F:magnesium ion binding"/>
    <property type="evidence" value="ECO:0007669"/>
    <property type="project" value="UniProtKB-UniRule"/>
</dbReference>
<dbReference type="PIRSF" id="PIRSF000513">
    <property type="entry name" value="Thz_kinase"/>
    <property type="match status" value="1"/>
</dbReference>
<evidence type="ECO:0000256" key="1">
    <source>
        <dbReference type="ARBA" id="ARBA00001771"/>
    </source>
</evidence>
<keyword evidence="7 11" id="KW-0418">Kinase</keyword>
<evidence type="ECO:0000256" key="11">
    <source>
        <dbReference type="HAMAP-Rule" id="MF_00228"/>
    </source>
</evidence>
<keyword evidence="5 11" id="KW-0479">Metal-binding</keyword>
<protein>
    <recommendedName>
        <fullName evidence="11">Hydroxyethylthiazole kinase</fullName>
        <ecNumber evidence="11">2.7.1.50</ecNumber>
    </recommendedName>
    <alternativeName>
        <fullName evidence="11">4-methyl-5-beta-hydroxyethylthiazole kinase</fullName>
        <shortName evidence="11">TH kinase</shortName>
        <shortName evidence="11">Thz kinase</shortName>
    </alternativeName>
</protein>
<evidence type="ECO:0000256" key="4">
    <source>
        <dbReference type="ARBA" id="ARBA00022679"/>
    </source>
</evidence>
<proteinExistence type="inferred from homology"/>
<evidence type="ECO:0000313" key="13">
    <source>
        <dbReference type="Proteomes" id="UP000190890"/>
    </source>
</evidence>
<evidence type="ECO:0000256" key="10">
    <source>
        <dbReference type="ARBA" id="ARBA00022977"/>
    </source>
</evidence>
<dbReference type="GO" id="GO:0009229">
    <property type="term" value="P:thiamine diphosphate biosynthetic process"/>
    <property type="evidence" value="ECO:0007669"/>
    <property type="project" value="UniProtKB-UniRule"/>
</dbReference>
<keyword evidence="8 11" id="KW-0067">ATP-binding</keyword>
<evidence type="ECO:0000256" key="6">
    <source>
        <dbReference type="ARBA" id="ARBA00022741"/>
    </source>
</evidence>
<feature type="binding site" evidence="11">
    <location>
        <position position="124"/>
    </location>
    <ligand>
        <name>ATP</name>
        <dbReference type="ChEBI" id="CHEBI:30616"/>
    </ligand>
</feature>
<dbReference type="Gene3D" id="3.40.1190.20">
    <property type="match status" value="1"/>
</dbReference>
<dbReference type="Proteomes" id="UP000190890">
    <property type="component" value="Unassembled WGS sequence"/>
</dbReference>
<feature type="binding site" evidence="11">
    <location>
        <position position="48"/>
    </location>
    <ligand>
        <name>substrate</name>
    </ligand>
</feature>
<comment type="function">
    <text evidence="11">Catalyzes the phosphorylation of the hydroxyl group of 4-methyl-5-beta-hydroxyethylthiazole (THZ).</text>
</comment>
<comment type="similarity">
    <text evidence="11">Belongs to the Thz kinase family.</text>
</comment>
<evidence type="ECO:0000313" key="12">
    <source>
        <dbReference type="EMBL" id="OOM82220.1"/>
    </source>
</evidence>
<dbReference type="STRING" id="29367.CLPUN_03590"/>
<dbReference type="PRINTS" id="PR01099">
    <property type="entry name" value="HYETHTZKNASE"/>
</dbReference>
<accession>A0A1S8TX10</accession>
<comment type="pathway">
    <text evidence="3 11">Cofactor biosynthesis; thiamine diphosphate biosynthesis; 4-methyl-5-(2-phosphoethyl)-thiazole from 5-(2-hydroxyethyl)-4-methylthiazole: step 1/1.</text>
</comment>
<evidence type="ECO:0000256" key="9">
    <source>
        <dbReference type="ARBA" id="ARBA00022842"/>
    </source>
</evidence>
<keyword evidence="6 11" id="KW-0547">Nucleotide-binding</keyword>
<dbReference type="GO" id="GO:0009228">
    <property type="term" value="P:thiamine biosynthetic process"/>
    <property type="evidence" value="ECO:0007669"/>
    <property type="project" value="UniProtKB-KW"/>
</dbReference>
<reference evidence="12 13" key="1">
    <citation type="submission" date="2016-05" db="EMBL/GenBank/DDBJ databases">
        <title>Microbial solvent formation.</title>
        <authorList>
            <person name="Poehlein A."/>
            <person name="Montoya Solano J.D."/>
            <person name="Flitsch S."/>
            <person name="Krabben P."/>
            <person name="Duerre P."/>
            <person name="Daniel R."/>
        </authorList>
    </citation>
    <scope>NUCLEOTIDE SEQUENCE [LARGE SCALE GENOMIC DNA]</scope>
    <source>
        <strain evidence="12 13">DSM 2619</strain>
    </source>
</reference>
<dbReference type="RefSeq" id="WP_077845740.1">
    <property type="nucleotide sequence ID" value="NZ_LZZM01000022.1"/>
</dbReference>
<dbReference type="EC" id="2.7.1.50" evidence="11"/>
<dbReference type="EMBL" id="LZZM01000022">
    <property type="protein sequence ID" value="OOM82220.1"/>
    <property type="molecule type" value="Genomic_DNA"/>
</dbReference>
<feature type="binding site" evidence="11">
    <location>
        <position position="175"/>
    </location>
    <ligand>
        <name>ATP</name>
        <dbReference type="ChEBI" id="CHEBI:30616"/>
    </ligand>
</feature>
<name>A0A1S8TX10_9CLOT</name>
<organism evidence="12 13">
    <name type="scientific">Clostridium puniceum</name>
    <dbReference type="NCBI Taxonomy" id="29367"/>
    <lineage>
        <taxon>Bacteria</taxon>
        <taxon>Bacillati</taxon>
        <taxon>Bacillota</taxon>
        <taxon>Clostridia</taxon>
        <taxon>Eubacteriales</taxon>
        <taxon>Clostridiaceae</taxon>
        <taxon>Clostridium</taxon>
    </lineage>
</organism>
<dbReference type="AlphaFoldDB" id="A0A1S8TX10"/>
<keyword evidence="4 11" id="KW-0808">Transferase</keyword>
<dbReference type="UniPathway" id="UPA00060">
    <property type="reaction ID" value="UER00139"/>
</dbReference>
<dbReference type="GO" id="GO:0004417">
    <property type="term" value="F:hydroxyethylthiazole kinase activity"/>
    <property type="evidence" value="ECO:0007669"/>
    <property type="project" value="UniProtKB-UniRule"/>
</dbReference>
<dbReference type="InterPro" id="IPR029056">
    <property type="entry name" value="Ribokinase-like"/>
</dbReference>
<keyword evidence="13" id="KW-1185">Reference proteome</keyword>
<gene>
    <name evidence="11 12" type="primary">thiM</name>
    <name evidence="12" type="ORF">CLPUN_03590</name>
</gene>
<dbReference type="OrthoDB" id="9778146at2"/>
<dbReference type="Pfam" id="PF02110">
    <property type="entry name" value="HK"/>
    <property type="match status" value="1"/>
</dbReference>
<sequence>MEKEIVIKISNLLNEVRNKKPLVHNITNYVTVNDCANILLALGASPIMADDIKEAADITKISSALVINIGTLNERTIESMIASGKMANELNLPVVFDPVGAGASEFRNATTKRILEEVKINVLRGNMSEIKFISGLEVSTKGVDASESDLKSGNDEGIKICKNLADKLKCTVAITGATDIVSDGKRVAILENGTKMLANVTGTGCMTTSLIAAFCGAGLDYFIGAVSGITAMGVSGEIAFEKAGEIGTGSFHIAIIDAISNLNSEIIKNMAKVQFYS</sequence>
<dbReference type="NCBIfam" id="TIGR00694">
    <property type="entry name" value="thiM"/>
    <property type="match status" value="1"/>
</dbReference>
<dbReference type="HAMAP" id="MF_00228">
    <property type="entry name" value="Thz_kinase"/>
    <property type="match status" value="1"/>
</dbReference>